<name>A0AAD7N0I4_9AGAR</name>
<keyword evidence="2" id="KW-1185">Reference proteome</keyword>
<dbReference type="InterPro" id="IPR032675">
    <property type="entry name" value="LRR_dom_sf"/>
</dbReference>
<sequence>MSSPIAVTTPAYPPPEIWRLILQFATWSETSFHVDYQPFQHIQELQETAQSERCEILRLQTCLSLMGVSRHFRNVTAEFMYEDVRIYDTKGLESLLSALTRSAREDGPHNYGSYIRRLELPQRRTIMLPPSEFLPLPTHPIQFGPDTIRLADILHLCPNLEVLVRPCLILDAQNVIFWAGLIGKAFDGSLSHLKRFDWHESELDGQFYGTNHIDRLREIVARAPNLRYLFLTSDRPNPVADLCLPSSLRTIRLNRSYLPSLHSRKCLVMARHRSEAPNLRNLVLHTMLPTTLLDFLAVVGHQLRVLELAFAPQVVFSSNQMQRLISRYPKLEELVYFLGAPEISPLIDFQCDTVKRVRIKLNPDEWNPCRPVVRSQVDVLTGPSFPALEEIILHDRARWFLRKDSGGELLRRLHHRGCAVNYEDGSPVIPLT</sequence>
<reference evidence="1" key="1">
    <citation type="submission" date="2023-03" db="EMBL/GenBank/DDBJ databases">
        <title>Massive genome expansion in bonnet fungi (Mycena s.s.) driven by repeated elements and novel gene families across ecological guilds.</title>
        <authorList>
            <consortium name="Lawrence Berkeley National Laboratory"/>
            <person name="Harder C.B."/>
            <person name="Miyauchi S."/>
            <person name="Viragh M."/>
            <person name="Kuo A."/>
            <person name="Thoen E."/>
            <person name="Andreopoulos B."/>
            <person name="Lu D."/>
            <person name="Skrede I."/>
            <person name="Drula E."/>
            <person name="Henrissat B."/>
            <person name="Morin E."/>
            <person name="Kohler A."/>
            <person name="Barry K."/>
            <person name="LaButti K."/>
            <person name="Morin E."/>
            <person name="Salamov A."/>
            <person name="Lipzen A."/>
            <person name="Mereny Z."/>
            <person name="Hegedus B."/>
            <person name="Baldrian P."/>
            <person name="Stursova M."/>
            <person name="Weitz H."/>
            <person name="Taylor A."/>
            <person name="Grigoriev I.V."/>
            <person name="Nagy L.G."/>
            <person name="Martin F."/>
            <person name="Kauserud H."/>
        </authorList>
    </citation>
    <scope>NUCLEOTIDE SEQUENCE</scope>
    <source>
        <strain evidence="1">CBHHK188m</strain>
    </source>
</reference>
<evidence type="ECO:0000313" key="1">
    <source>
        <dbReference type="EMBL" id="KAJ7738857.1"/>
    </source>
</evidence>
<dbReference type="Gene3D" id="3.80.10.10">
    <property type="entry name" value="Ribonuclease Inhibitor"/>
    <property type="match status" value="1"/>
</dbReference>
<dbReference type="EMBL" id="JARJLG010000135">
    <property type="protein sequence ID" value="KAJ7738857.1"/>
    <property type="molecule type" value="Genomic_DNA"/>
</dbReference>
<gene>
    <name evidence="1" type="ORF">DFH07DRAFT_984020</name>
</gene>
<dbReference type="AlphaFoldDB" id="A0AAD7N0I4"/>
<comment type="caution">
    <text evidence="1">The sequence shown here is derived from an EMBL/GenBank/DDBJ whole genome shotgun (WGS) entry which is preliminary data.</text>
</comment>
<protein>
    <submittedName>
        <fullName evidence="1">Uncharacterized protein</fullName>
    </submittedName>
</protein>
<evidence type="ECO:0000313" key="2">
    <source>
        <dbReference type="Proteomes" id="UP001215280"/>
    </source>
</evidence>
<dbReference type="SUPFAM" id="SSF52047">
    <property type="entry name" value="RNI-like"/>
    <property type="match status" value="1"/>
</dbReference>
<organism evidence="1 2">
    <name type="scientific">Mycena maculata</name>
    <dbReference type="NCBI Taxonomy" id="230809"/>
    <lineage>
        <taxon>Eukaryota</taxon>
        <taxon>Fungi</taxon>
        <taxon>Dikarya</taxon>
        <taxon>Basidiomycota</taxon>
        <taxon>Agaricomycotina</taxon>
        <taxon>Agaricomycetes</taxon>
        <taxon>Agaricomycetidae</taxon>
        <taxon>Agaricales</taxon>
        <taxon>Marasmiineae</taxon>
        <taxon>Mycenaceae</taxon>
        <taxon>Mycena</taxon>
    </lineage>
</organism>
<proteinExistence type="predicted"/>
<dbReference type="Proteomes" id="UP001215280">
    <property type="component" value="Unassembled WGS sequence"/>
</dbReference>
<accession>A0AAD7N0I4</accession>